<evidence type="ECO:0000256" key="2">
    <source>
        <dbReference type="ARBA" id="ARBA00008107"/>
    </source>
</evidence>
<dbReference type="PANTHER" id="PTHR42930">
    <property type="entry name" value="PHOSPHATE-SPECIFIC TRANSPORT SYSTEM ACCESSORY PROTEIN PHOU"/>
    <property type="match status" value="1"/>
</dbReference>
<comment type="similarity">
    <text evidence="2 7">Belongs to the PhoU family.</text>
</comment>
<dbReference type="InterPro" id="IPR026022">
    <property type="entry name" value="PhoU_dom"/>
</dbReference>
<keyword evidence="10" id="KW-1185">Reference proteome</keyword>
<comment type="subcellular location">
    <subcellularLocation>
        <location evidence="1 7">Cytoplasm</location>
    </subcellularLocation>
</comment>
<dbReference type="PIRSF" id="PIRSF003107">
    <property type="entry name" value="PhoU"/>
    <property type="match status" value="1"/>
</dbReference>
<dbReference type="InterPro" id="IPR028366">
    <property type="entry name" value="PhoU"/>
</dbReference>
<evidence type="ECO:0000256" key="7">
    <source>
        <dbReference type="PIRNR" id="PIRNR003107"/>
    </source>
</evidence>
<comment type="function">
    <text evidence="7">Plays a role in the regulation of phosphate uptake.</text>
</comment>
<dbReference type="Gene3D" id="1.20.58.220">
    <property type="entry name" value="Phosphate transport system protein phou homolog 2, domain 2"/>
    <property type="match status" value="1"/>
</dbReference>
<dbReference type="HOGENOM" id="CLU_078518_1_0_11"/>
<dbReference type="STRING" id="419015.HMPREF3214_01487"/>
<dbReference type="Pfam" id="PF01895">
    <property type="entry name" value="PhoU"/>
    <property type="match status" value="2"/>
</dbReference>
<dbReference type="PATRIC" id="fig|1321816.3.peg.419"/>
<dbReference type="EMBL" id="AWSI01000013">
    <property type="protein sequence ID" value="ERH31452.1"/>
    <property type="molecule type" value="Genomic_DNA"/>
</dbReference>
<comment type="subunit">
    <text evidence="3 7">Homodimer.</text>
</comment>
<dbReference type="NCBIfam" id="TIGR02135">
    <property type="entry name" value="phoU_full"/>
    <property type="match status" value="1"/>
</dbReference>
<evidence type="ECO:0000256" key="1">
    <source>
        <dbReference type="ARBA" id="ARBA00004496"/>
    </source>
</evidence>
<sequence length="234" mass="25914">MCKGAAMRALFNEELHQVATDLTTMTIAVHKAVERAGEALFNNNIEVAQDVIDGDARIDALEASINNQCVILLAKQSPVATDLRVVVSTMSIASLLERMGDLARHIAETARSTYPESPLAPQVMDIFVKMQAFAQRTTQTLVDLMNTHDEVATQKLIMSDDEMDKLFESVYTIARSDAWNATVEQTIDTVLLSRYYERIGDHSVSVGRRLIYMVSGFDPTKDPSHYIGVDTDGD</sequence>
<dbReference type="GO" id="GO:0045936">
    <property type="term" value="P:negative regulation of phosphate metabolic process"/>
    <property type="evidence" value="ECO:0007669"/>
    <property type="project" value="InterPro"/>
</dbReference>
<name>U1SLC1_9BIFI</name>
<dbReference type="GO" id="GO:0005737">
    <property type="term" value="C:cytoplasm"/>
    <property type="evidence" value="ECO:0007669"/>
    <property type="project" value="UniProtKB-SubCell"/>
</dbReference>
<comment type="caution">
    <text evidence="9">The sequence shown here is derived from an EMBL/GenBank/DDBJ whole genome shotgun (WGS) entry which is preliminary data.</text>
</comment>
<protein>
    <recommendedName>
        <fullName evidence="7">Phosphate-specific transport system accessory protein PhoU</fullName>
    </recommendedName>
</protein>
<dbReference type="AlphaFoldDB" id="U1SLC1"/>
<dbReference type="Proteomes" id="UP000016519">
    <property type="component" value="Unassembled WGS sequence"/>
</dbReference>
<gene>
    <name evidence="9" type="ORF">HMPREF9244_00487</name>
</gene>
<keyword evidence="5 7" id="KW-0963">Cytoplasm</keyword>
<dbReference type="GO" id="GO:0006817">
    <property type="term" value="P:phosphate ion transport"/>
    <property type="evidence" value="ECO:0007669"/>
    <property type="project" value="UniProtKB-KW"/>
</dbReference>
<dbReference type="InterPro" id="IPR038078">
    <property type="entry name" value="PhoU-like_sf"/>
</dbReference>
<reference evidence="9 10" key="1">
    <citation type="submission" date="2013-08" db="EMBL/GenBank/DDBJ databases">
        <authorList>
            <person name="Weinstock G."/>
            <person name="Sodergren E."/>
            <person name="Wylie T."/>
            <person name="Fulton L."/>
            <person name="Fulton R."/>
            <person name="Fronick C."/>
            <person name="O'Laughlin M."/>
            <person name="Godfrey J."/>
            <person name="Miner T."/>
            <person name="Herter B."/>
            <person name="Appelbaum E."/>
            <person name="Cordes M."/>
            <person name="Lek S."/>
            <person name="Wollam A."/>
            <person name="Pepin K.H."/>
            <person name="Palsikar V.B."/>
            <person name="Mitreva M."/>
            <person name="Wilson R.K."/>
        </authorList>
    </citation>
    <scope>NUCLEOTIDE SEQUENCE [LARGE SCALE GENOMIC DNA]</scope>
    <source>
        <strain evidence="9 10">F0580</strain>
    </source>
</reference>
<evidence type="ECO:0000313" key="10">
    <source>
        <dbReference type="Proteomes" id="UP000016519"/>
    </source>
</evidence>
<proteinExistence type="inferred from homology"/>
<keyword evidence="6 7" id="KW-0592">Phosphate transport</keyword>
<feature type="domain" description="PhoU" evidence="8">
    <location>
        <begin position="25"/>
        <end position="109"/>
    </location>
</feature>
<accession>U1SLC1</accession>
<keyword evidence="4 7" id="KW-0813">Transport</keyword>
<dbReference type="FunFam" id="1.20.58.220:FF:000004">
    <property type="entry name" value="Phosphate-specific transport system accessory protein PhoU"/>
    <property type="match status" value="1"/>
</dbReference>
<evidence type="ECO:0000256" key="6">
    <source>
        <dbReference type="ARBA" id="ARBA00022592"/>
    </source>
</evidence>
<dbReference type="PANTHER" id="PTHR42930:SF3">
    <property type="entry name" value="PHOSPHATE-SPECIFIC TRANSPORT SYSTEM ACCESSORY PROTEIN PHOU"/>
    <property type="match status" value="1"/>
</dbReference>
<evidence type="ECO:0000256" key="5">
    <source>
        <dbReference type="ARBA" id="ARBA00022490"/>
    </source>
</evidence>
<evidence type="ECO:0000256" key="3">
    <source>
        <dbReference type="ARBA" id="ARBA00011738"/>
    </source>
</evidence>
<organism evidence="9 10">
    <name type="scientific">Alloscardovia omnicolens F0580</name>
    <dbReference type="NCBI Taxonomy" id="1321816"/>
    <lineage>
        <taxon>Bacteria</taxon>
        <taxon>Bacillati</taxon>
        <taxon>Actinomycetota</taxon>
        <taxon>Actinomycetes</taxon>
        <taxon>Bifidobacteriales</taxon>
        <taxon>Bifidobacteriaceae</taxon>
        <taxon>Alloscardovia</taxon>
    </lineage>
</organism>
<evidence type="ECO:0000259" key="8">
    <source>
        <dbReference type="Pfam" id="PF01895"/>
    </source>
</evidence>
<feature type="domain" description="PhoU" evidence="8">
    <location>
        <begin position="128"/>
        <end position="209"/>
    </location>
</feature>
<dbReference type="SUPFAM" id="SSF109755">
    <property type="entry name" value="PhoU-like"/>
    <property type="match status" value="1"/>
</dbReference>
<evidence type="ECO:0000256" key="4">
    <source>
        <dbReference type="ARBA" id="ARBA00022448"/>
    </source>
</evidence>
<evidence type="ECO:0000313" key="9">
    <source>
        <dbReference type="EMBL" id="ERH31452.1"/>
    </source>
</evidence>
<dbReference type="GO" id="GO:0030643">
    <property type="term" value="P:intracellular phosphate ion homeostasis"/>
    <property type="evidence" value="ECO:0007669"/>
    <property type="project" value="InterPro"/>
</dbReference>